<organism evidence="1 2">
    <name type="scientific">Portibacter lacus</name>
    <dbReference type="NCBI Taxonomy" id="1099794"/>
    <lineage>
        <taxon>Bacteria</taxon>
        <taxon>Pseudomonadati</taxon>
        <taxon>Bacteroidota</taxon>
        <taxon>Saprospiria</taxon>
        <taxon>Saprospirales</taxon>
        <taxon>Haliscomenobacteraceae</taxon>
        <taxon>Portibacter</taxon>
    </lineage>
</organism>
<dbReference type="EMBL" id="BSOH01000010">
    <property type="protein sequence ID" value="GLR17127.1"/>
    <property type="molecule type" value="Genomic_DNA"/>
</dbReference>
<name>A0AA37WED3_9BACT</name>
<reference evidence="1" key="2">
    <citation type="submission" date="2023-01" db="EMBL/GenBank/DDBJ databases">
        <title>Draft genome sequence of Portibacter lacus strain NBRC 108769.</title>
        <authorList>
            <person name="Sun Q."/>
            <person name="Mori K."/>
        </authorList>
    </citation>
    <scope>NUCLEOTIDE SEQUENCE</scope>
    <source>
        <strain evidence="1">NBRC 108769</strain>
    </source>
</reference>
<dbReference type="InterPro" id="IPR025535">
    <property type="entry name" value="DUF4421"/>
</dbReference>
<sequence length="299" mass="34787">MLIAGLWSLNAQVDTQYIEIIPRNKTIQFHTTLKDLSVKINHANVTETLFRNHNWSTGLYFKRNLLELFFALPLIGIDNYTIDEKQTFGTGFGLNFYPSKIHVNYNFKLVMGYESLDNVLDKGLDLRYLNNYFVFNRVNVHYVLNSERWSLKSALRFNDKQLTSAGSFILYAPASYHNMRVNTLNLIAEERFELHNYQRFSIGGGVGYGYTQVIDQLNISLIAKTGLDIRYSKWGNEKLGSDLSLLPNFNVISSVVYDTGQYFIGINYNFYPEYDYGNGYNVVVENWKMRLYAGRRFFK</sequence>
<dbReference type="Proteomes" id="UP001156666">
    <property type="component" value="Unassembled WGS sequence"/>
</dbReference>
<evidence type="ECO:0000313" key="1">
    <source>
        <dbReference type="EMBL" id="GLR17127.1"/>
    </source>
</evidence>
<protein>
    <recommendedName>
        <fullName evidence="3">DUF4421 domain-containing protein</fullName>
    </recommendedName>
</protein>
<evidence type="ECO:0008006" key="3">
    <source>
        <dbReference type="Google" id="ProtNLM"/>
    </source>
</evidence>
<dbReference type="Pfam" id="PF14391">
    <property type="entry name" value="DUF4421"/>
    <property type="match status" value="1"/>
</dbReference>
<dbReference type="AlphaFoldDB" id="A0AA37WED3"/>
<accession>A0AA37WED3</accession>
<keyword evidence="2" id="KW-1185">Reference proteome</keyword>
<proteinExistence type="predicted"/>
<gene>
    <name evidence="1" type="ORF">GCM10007940_17420</name>
</gene>
<evidence type="ECO:0000313" key="2">
    <source>
        <dbReference type="Proteomes" id="UP001156666"/>
    </source>
</evidence>
<comment type="caution">
    <text evidence="1">The sequence shown here is derived from an EMBL/GenBank/DDBJ whole genome shotgun (WGS) entry which is preliminary data.</text>
</comment>
<reference evidence="1" key="1">
    <citation type="journal article" date="2014" name="Int. J. Syst. Evol. Microbiol.">
        <title>Complete genome sequence of Corynebacterium casei LMG S-19264T (=DSM 44701T), isolated from a smear-ripened cheese.</title>
        <authorList>
            <consortium name="US DOE Joint Genome Institute (JGI-PGF)"/>
            <person name="Walter F."/>
            <person name="Albersmeier A."/>
            <person name="Kalinowski J."/>
            <person name="Ruckert C."/>
        </authorList>
    </citation>
    <scope>NUCLEOTIDE SEQUENCE</scope>
    <source>
        <strain evidence="1">NBRC 108769</strain>
    </source>
</reference>